<proteinExistence type="predicted"/>
<reference evidence="2 3" key="1">
    <citation type="journal article" date="2018" name="Biotechnol. Biofuels">
        <title>Integrative visual omics of the white-rot fungus Polyporus brumalis exposes the biotechnological potential of its oxidative enzymes for delignifying raw plant biomass.</title>
        <authorList>
            <person name="Miyauchi S."/>
            <person name="Rancon A."/>
            <person name="Drula E."/>
            <person name="Hage H."/>
            <person name="Chaduli D."/>
            <person name="Favel A."/>
            <person name="Grisel S."/>
            <person name="Henrissat B."/>
            <person name="Herpoel-Gimbert I."/>
            <person name="Ruiz-Duenas F.J."/>
            <person name="Chevret D."/>
            <person name="Hainaut M."/>
            <person name="Lin J."/>
            <person name="Wang M."/>
            <person name="Pangilinan J."/>
            <person name="Lipzen A."/>
            <person name="Lesage-Meessen L."/>
            <person name="Navarro D."/>
            <person name="Riley R."/>
            <person name="Grigoriev I.V."/>
            <person name="Zhou S."/>
            <person name="Raouche S."/>
            <person name="Rosso M.N."/>
        </authorList>
    </citation>
    <scope>NUCLEOTIDE SEQUENCE [LARGE SCALE GENOMIC DNA]</scope>
    <source>
        <strain evidence="2 3">BRFM 1820</strain>
    </source>
</reference>
<accession>A0A371CIY1</accession>
<feature type="compositionally biased region" description="Basic and acidic residues" evidence="1">
    <location>
        <begin position="1"/>
        <end position="13"/>
    </location>
</feature>
<keyword evidence="3" id="KW-1185">Reference proteome</keyword>
<feature type="compositionally biased region" description="Low complexity" evidence="1">
    <location>
        <begin position="41"/>
        <end position="52"/>
    </location>
</feature>
<name>A0A371CIY1_9APHY</name>
<feature type="non-terminal residue" evidence="2">
    <location>
        <position position="174"/>
    </location>
</feature>
<protein>
    <recommendedName>
        <fullName evidence="4">Integrase zinc-binding domain-containing protein</fullName>
    </recommendedName>
</protein>
<feature type="compositionally biased region" description="Basic and acidic residues" evidence="1">
    <location>
        <begin position="28"/>
        <end position="40"/>
    </location>
</feature>
<evidence type="ECO:0000256" key="1">
    <source>
        <dbReference type="SAM" id="MobiDB-lite"/>
    </source>
</evidence>
<gene>
    <name evidence="2" type="ORF">OH76DRAFT_1366530</name>
</gene>
<dbReference type="OrthoDB" id="3249394at2759"/>
<dbReference type="EMBL" id="KZ857573">
    <property type="protein sequence ID" value="RDX40235.1"/>
    <property type="molecule type" value="Genomic_DNA"/>
</dbReference>
<evidence type="ECO:0000313" key="2">
    <source>
        <dbReference type="EMBL" id="RDX40235.1"/>
    </source>
</evidence>
<evidence type="ECO:0000313" key="3">
    <source>
        <dbReference type="Proteomes" id="UP000256964"/>
    </source>
</evidence>
<dbReference type="STRING" id="139420.A0A371CIY1"/>
<sequence length="174" mass="20194">MDLRVRKPRKVDPDNVAEWPVKRKRAPKDKPEARRDEAQELHAAVEAAAARQPSPPRRSEEEEVTLQDALQSGPPLDDTIQSDPGLWKAIREGYNDDPLYQKVVANPPAYPNFHIRDGILYVRTRLGFECVCIPRSRYKGKRRLTEIVLDTGHKVLGHLGPRKTNEYLRRWVWW</sequence>
<organism evidence="2 3">
    <name type="scientific">Lentinus brumalis</name>
    <dbReference type="NCBI Taxonomy" id="2498619"/>
    <lineage>
        <taxon>Eukaryota</taxon>
        <taxon>Fungi</taxon>
        <taxon>Dikarya</taxon>
        <taxon>Basidiomycota</taxon>
        <taxon>Agaricomycotina</taxon>
        <taxon>Agaricomycetes</taxon>
        <taxon>Polyporales</taxon>
        <taxon>Polyporaceae</taxon>
        <taxon>Lentinus</taxon>
    </lineage>
</organism>
<dbReference type="Proteomes" id="UP000256964">
    <property type="component" value="Unassembled WGS sequence"/>
</dbReference>
<evidence type="ECO:0008006" key="4">
    <source>
        <dbReference type="Google" id="ProtNLM"/>
    </source>
</evidence>
<dbReference type="AlphaFoldDB" id="A0A371CIY1"/>
<dbReference type="Gene3D" id="1.10.340.70">
    <property type="match status" value="1"/>
</dbReference>
<feature type="region of interest" description="Disordered" evidence="1">
    <location>
        <begin position="1"/>
        <end position="81"/>
    </location>
</feature>